<proteinExistence type="predicted"/>
<dbReference type="Proteomes" id="UP000595213">
    <property type="component" value="Segment"/>
</dbReference>
<keyword evidence="1" id="KW-0812">Transmembrane</keyword>
<keyword evidence="1" id="KW-0472">Membrane</keyword>
<gene>
    <name evidence="2" type="ORF">THORNTON_23</name>
</gene>
<evidence type="ECO:0000256" key="1">
    <source>
        <dbReference type="SAM" id="Phobius"/>
    </source>
</evidence>
<accession>A0A7T7GTR3</accession>
<sequence>MFRFIILGGLNMKITKFDGFNWIGCLVIGFIIGLFF</sequence>
<protein>
    <submittedName>
        <fullName evidence="2">Membrane protein</fullName>
    </submittedName>
</protein>
<organism evidence="2 3">
    <name type="scientific">Bacillus phage Thornton</name>
    <dbReference type="NCBI Taxonomy" id="2795746"/>
    <lineage>
        <taxon>Viruses</taxon>
        <taxon>Duplodnaviria</taxon>
        <taxon>Heunggongvirae</taxon>
        <taxon>Uroviricota</taxon>
        <taxon>Caudoviricetes</taxon>
        <taxon>Salasmaviridae</taxon>
        <taxon>Northropvirinae</taxon>
        <taxon>Claudivirus</taxon>
        <taxon>Claudivirus thornton</taxon>
    </lineage>
</organism>
<name>A0A7T7GTR3_9CAUD</name>
<evidence type="ECO:0000313" key="3">
    <source>
        <dbReference type="Proteomes" id="UP000595213"/>
    </source>
</evidence>
<keyword evidence="3" id="KW-1185">Reference proteome</keyword>
<keyword evidence="1" id="KW-1133">Transmembrane helix</keyword>
<evidence type="ECO:0000313" key="2">
    <source>
        <dbReference type="EMBL" id="QQM15014.1"/>
    </source>
</evidence>
<reference evidence="2 3" key="1">
    <citation type="submission" date="2020-12" db="EMBL/GenBank/DDBJ databases">
        <authorList>
            <person name="Ismail A."/>
            <person name="Veeramachaneni S."/>
            <person name="Freeman H."/>
            <person name="Crow L."/>
            <person name="Johnson A."/>
        </authorList>
    </citation>
    <scope>NUCLEOTIDE SEQUENCE [LARGE SCALE GENOMIC DNA]</scope>
</reference>
<dbReference type="EMBL" id="MW348917">
    <property type="protein sequence ID" value="QQM15014.1"/>
    <property type="molecule type" value="Genomic_DNA"/>
</dbReference>
<feature type="transmembrane region" description="Helical" evidence="1">
    <location>
        <begin position="19"/>
        <end position="35"/>
    </location>
</feature>